<dbReference type="SUPFAM" id="SSF53187">
    <property type="entry name" value="Zn-dependent exopeptidases"/>
    <property type="match status" value="1"/>
</dbReference>
<feature type="binding site" evidence="8">
    <location>
        <position position="69"/>
    </location>
    <ligand>
        <name>Zn(2+)</name>
        <dbReference type="ChEBI" id="CHEBI:29105"/>
        <label>1</label>
    </ligand>
</feature>
<evidence type="ECO:0000256" key="6">
    <source>
        <dbReference type="PIRNR" id="PIRNR001123"/>
    </source>
</evidence>
<evidence type="ECO:0000256" key="2">
    <source>
        <dbReference type="ARBA" id="ARBA00022438"/>
    </source>
</evidence>
<evidence type="ECO:0000256" key="4">
    <source>
        <dbReference type="ARBA" id="ARBA00022723"/>
    </source>
</evidence>
<comment type="caution">
    <text evidence="9">The sequence shown here is derived from an EMBL/GenBank/DDBJ whole genome shotgun (WGS) entry which is preliminary data.</text>
</comment>
<evidence type="ECO:0000256" key="3">
    <source>
        <dbReference type="ARBA" id="ARBA00022670"/>
    </source>
</evidence>
<feature type="binding site" evidence="8">
    <location>
        <position position="183"/>
    </location>
    <ligand>
        <name>Zn(2+)</name>
        <dbReference type="ChEBI" id="CHEBI:29105"/>
        <label>1</label>
    </ligand>
</feature>
<organism evidence="9 10">
    <name type="scientific">Fervidicoccus fontis</name>
    <dbReference type="NCBI Taxonomy" id="683846"/>
    <lineage>
        <taxon>Archaea</taxon>
        <taxon>Thermoproteota</taxon>
        <taxon>Thermoprotei</taxon>
        <taxon>Fervidicoccales</taxon>
        <taxon>Fervidicoccaceae</taxon>
        <taxon>Fervidicoccus</taxon>
    </lineage>
</organism>
<dbReference type="Gene3D" id="3.40.630.10">
    <property type="entry name" value="Zn peptidases"/>
    <property type="match status" value="1"/>
</dbReference>
<feature type="binding site" evidence="8">
    <location>
        <position position="214"/>
    </location>
    <ligand>
        <name>Zn(2+)</name>
        <dbReference type="ChEBI" id="CHEBI:29105"/>
        <label>2</label>
    </ligand>
</feature>
<dbReference type="Pfam" id="PF05343">
    <property type="entry name" value="Peptidase_M42"/>
    <property type="match status" value="1"/>
</dbReference>
<dbReference type="SUPFAM" id="SSF101821">
    <property type="entry name" value="Aminopeptidase/glucanase lid domain"/>
    <property type="match status" value="1"/>
</dbReference>
<comment type="cofactor">
    <cofactor evidence="8">
        <name>a divalent metal cation</name>
        <dbReference type="ChEBI" id="CHEBI:60240"/>
    </cofactor>
    <text evidence="8">Binds 2 divalent metal cations per subunit.</text>
</comment>
<evidence type="ECO:0000256" key="1">
    <source>
        <dbReference type="ARBA" id="ARBA00006272"/>
    </source>
</evidence>
<name>A0A843A8C4_9CREN</name>
<comment type="similarity">
    <text evidence="1 6">Belongs to the peptidase M42 family.</text>
</comment>
<dbReference type="GO" id="GO:0006508">
    <property type="term" value="P:proteolysis"/>
    <property type="evidence" value="ECO:0007669"/>
    <property type="project" value="UniProtKB-KW"/>
</dbReference>
<dbReference type="InterPro" id="IPR023367">
    <property type="entry name" value="Peptidase_M42_dom2"/>
</dbReference>
<evidence type="ECO:0000313" key="9">
    <source>
        <dbReference type="EMBL" id="MBE9391073.1"/>
    </source>
</evidence>
<evidence type="ECO:0000256" key="7">
    <source>
        <dbReference type="PIRSR" id="PIRSR001123-1"/>
    </source>
</evidence>
<feature type="binding site" evidence="8">
    <location>
        <position position="236"/>
    </location>
    <ligand>
        <name>Zn(2+)</name>
        <dbReference type="ChEBI" id="CHEBI:29105"/>
        <label>1</label>
    </ligand>
</feature>
<accession>A0A843A8C4</accession>
<dbReference type="AlphaFoldDB" id="A0A843A8C4"/>
<feature type="active site" description="Proton acceptor" evidence="7">
    <location>
        <position position="213"/>
    </location>
</feature>
<dbReference type="InterPro" id="IPR008007">
    <property type="entry name" value="Peptidase_M42"/>
</dbReference>
<keyword evidence="2" id="KW-0031">Aminopeptidase</keyword>
<gene>
    <name evidence="9" type="ORF">IOK49_03135</name>
</gene>
<evidence type="ECO:0000256" key="8">
    <source>
        <dbReference type="PIRSR" id="PIRSR001123-2"/>
    </source>
</evidence>
<reference evidence="9" key="1">
    <citation type="submission" date="2020-10" db="EMBL/GenBank/DDBJ databases">
        <title>Fervidococcus fontis strain 3639Fd - the first crenarchaeon capable of growth on lipids.</title>
        <authorList>
            <person name="Kochetkova T.V."/>
            <person name="Elcheninov A.G."/>
            <person name="Toschakov S.V."/>
            <person name="Kublanov I.V."/>
        </authorList>
    </citation>
    <scope>NUCLEOTIDE SEQUENCE</scope>
    <source>
        <strain evidence="9">3639Fd</strain>
    </source>
</reference>
<dbReference type="CDD" id="cd05656">
    <property type="entry name" value="M42_Frv"/>
    <property type="match status" value="1"/>
</dbReference>
<dbReference type="PIRSF" id="PIRSF001123">
    <property type="entry name" value="PepA_GA"/>
    <property type="match status" value="1"/>
</dbReference>
<dbReference type="Proteomes" id="UP000652307">
    <property type="component" value="Unassembled WGS sequence"/>
</dbReference>
<dbReference type="PANTHER" id="PTHR32481">
    <property type="entry name" value="AMINOPEPTIDASE"/>
    <property type="match status" value="1"/>
</dbReference>
<keyword evidence="4 8" id="KW-0479">Metal-binding</keyword>
<feature type="binding site" evidence="8">
    <location>
        <position position="183"/>
    </location>
    <ligand>
        <name>Zn(2+)</name>
        <dbReference type="ChEBI" id="CHEBI:29105"/>
        <label>2</label>
    </ligand>
</feature>
<dbReference type="Gene3D" id="2.40.30.40">
    <property type="entry name" value="Peptidase M42, domain 2"/>
    <property type="match status" value="1"/>
</dbReference>
<protein>
    <submittedName>
        <fullName evidence="9">M42 family metallopeptidase</fullName>
    </submittedName>
</protein>
<dbReference type="GO" id="GO:0046872">
    <property type="term" value="F:metal ion binding"/>
    <property type="evidence" value="ECO:0007669"/>
    <property type="project" value="UniProtKB-UniRule"/>
</dbReference>
<dbReference type="RefSeq" id="WP_193803553.1">
    <property type="nucleotide sequence ID" value="NZ_JADEZV010000002.1"/>
</dbReference>
<evidence type="ECO:0000256" key="5">
    <source>
        <dbReference type="ARBA" id="ARBA00022801"/>
    </source>
</evidence>
<evidence type="ECO:0000313" key="10">
    <source>
        <dbReference type="Proteomes" id="UP000652307"/>
    </source>
</evidence>
<keyword evidence="3" id="KW-0645">Protease</keyword>
<keyword evidence="5" id="KW-0378">Hydrolase</keyword>
<dbReference type="GO" id="GO:0004177">
    <property type="term" value="F:aminopeptidase activity"/>
    <property type="evidence" value="ECO:0007669"/>
    <property type="project" value="UniProtKB-UniRule"/>
</dbReference>
<dbReference type="InterPro" id="IPR051464">
    <property type="entry name" value="Peptidase_M42_aminopept"/>
</dbReference>
<dbReference type="PANTHER" id="PTHR32481:SF0">
    <property type="entry name" value="AMINOPEPTIDASE YPDE-RELATED"/>
    <property type="match status" value="1"/>
</dbReference>
<feature type="binding site" evidence="8">
    <location>
        <position position="328"/>
    </location>
    <ligand>
        <name>Zn(2+)</name>
        <dbReference type="ChEBI" id="CHEBI:29105"/>
        <label>2</label>
    </ligand>
</feature>
<proteinExistence type="inferred from homology"/>
<sequence length="367" mass="40478">MQNFNKDEYKKYLRKYSQANGPSGMEDEVRDLLIEDLKPYADRIWIDSMGNVISLKKGVSGKKLMIAAHMDEISLIVKYIDDNGFLRFSPVGGWSERILPATRVKVRTNKGDWIPGVIGVKPPHLITPEEEKKVIEMNKLFIDVGASSRQEALSMGIEHGSRVLLDYDFADLIGNRVTGKAFDDRAGLVVALKTFMEVEPNDIDLYFVATVQEEVGLKGARTSAYQISPDVAIALDVTTANDVPDVDEQDQVAKLGKGPAIKIIDGRSGSGLITNTAVLEKMISVAKERGIPYQAEVLTGGTTDSSAIQLTKEGVPAGTISIPARYIHSPVEVIDLVDIHYSVELLKAFYESLKPEWIDSIKEKIIK</sequence>
<dbReference type="EMBL" id="JADEZV010000002">
    <property type="protein sequence ID" value="MBE9391073.1"/>
    <property type="molecule type" value="Genomic_DNA"/>
</dbReference>